<evidence type="ECO:0000256" key="3">
    <source>
        <dbReference type="ARBA" id="ARBA00022723"/>
    </source>
</evidence>
<sequence length="215" mass="23223">MPSRQPDRADPEIVLRLLTEAYPDARVELAASNPLELLIAIVLSAQTTDERVNSVTPELFTRYRTAADYAAADLADLERILGPVGYYRQKAKAVKAVATALVERFDGEVPRTVEELVSIPWVGRKSAHLLVVSMFGGSALAVDTHVKRLAKRLGWTTQDDADKVEAEVAALFDPAELGRLTLTAILHGRRVCTARRPACGSCVLAGVCPSAGQFG</sequence>
<dbReference type="GO" id="GO:0046872">
    <property type="term" value="F:metal ion binding"/>
    <property type="evidence" value="ECO:0007669"/>
    <property type="project" value="UniProtKB-KW"/>
</dbReference>
<dbReference type="NCBIfam" id="TIGR01083">
    <property type="entry name" value="nth"/>
    <property type="match status" value="1"/>
</dbReference>
<evidence type="ECO:0000256" key="6">
    <source>
        <dbReference type="ARBA" id="ARBA00023004"/>
    </source>
</evidence>
<dbReference type="PIRSF" id="PIRSF001435">
    <property type="entry name" value="Nth"/>
    <property type="match status" value="1"/>
</dbReference>
<evidence type="ECO:0000313" key="13">
    <source>
        <dbReference type="Proteomes" id="UP000184363"/>
    </source>
</evidence>
<evidence type="ECO:0000313" key="12">
    <source>
        <dbReference type="EMBL" id="SHJ90438.1"/>
    </source>
</evidence>
<dbReference type="InterPro" id="IPR003265">
    <property type="entry name" value="HhH-GPD_domain"/>
</dbReference>
<evidence type="ECO:0000256" key="1">
    <source>
        <dbReference type="ARBA" id="ARBA00008343"/>
    </source>
</evidence>
<evidence type="ECO:0000256" key="2">
    <source>
        <dbReference type="ARBA" id="ARBA00022485"/>
    </source>
</evidence>
<dbReference type="Proteomes" id="UP000184363">
    <property type="component" value="Unassembled WGS sequence"/>
</dbReference>
<keyword evidence="12" id="KW-0255">Endonuclease</keyword>
<dbReference type="PROSITE" id="PS00764">
    <property type="entry name" value="ENDONUCLEASE_III_1"/>
    <property type="match status" value="1"/>
</dbReference>
<keyword evidence="8 10" id="KW-0234">DNA repair</keyword>
<accession>A0A1M6N426</accession>
<dbReference type="InterPro" id="IPR003651">
    <property type="entry name" value="Endonuclease3_FeS-loop_motif"/>
</dbReference>
<dbReference type="STRING" id="1848.SAMN05443637_10111"/>
<keyword evidence="2 10" id="KW-0004">4Fe-4S</keyword>
<feature type="binding site" evidence="10">
    <location>
        <position position="202"/>
    </location>
    <ligand>
        <name>[4Fe-4S] cluster</name>
        <dbReference type="ChEBI" id="CHEBI:49883"/>
    </ligand>
</feature>
<comment type="cofactor">
    <cofactor evidence="10">
        <name>[4Fe-4S] cluster</name>
        <dbReference type="ChEBI" id="CHEBI:49883"/>
    </cofactor>
    <text evidence="10">Binds 1 [4Fe-4S] cluster.</text>
</comment>
<dbReference type="RefSeq" id="WP_073454742.1">
    <property type="nucleotide sequence ID" value="NZ_CALGVN010000007.1"/>
</dbReference>
<feature type="binding site" evidence="10">
    <location>
        <position position="192"/>
    </location>
    <ligand>
        <name>[4Fe-4S] cluster</name>
        <dbReference type="ChEBI" id="CHEBI:49883"/>
    </ligand>
</feature>
<reference evidence="12 13" key="1">
    <citation type="submission" date="2016-11" db="EMBL/GenBank/DDBJ databases">
        <authorList>
            <person name="Jaros S."/>
            <person name="Januszkiewicz K."/>
            <person name="Wedrychowicz H."/>
        </authorList>
    </citation>
    <scope>NUCLEOTIDE SEQUENCE [LARGE SCALE GENOMIC DNA]</scope>
    <source>
        <strain evidence="12 13">DSM 43832</strain>
    </source>
</reference>
<evidence type="ECO:0000256" key="8">
    <source>
        <dbReference type="ARBA" id="ARBA00023204"/>
    </source>
</evidence>
<dbReference type="OrthoDB" id="9800977at2"/>
<gene>
    <name evidence="10" type="primary">nth</name>
    <name evidence="12" type="ORF">SAMN05443637_10111</name>
</gene>
<evidence type="ECO:0000256" key="5">
    <source>
        <dbReference type="ARBA" id="ARBA00022801"/>
    </source>
</evidence>
<dbReference type="SMART" id="SM00478">
    <property type="entry name" value="ENDO3c"/>
    <property type="match status" value="1"/>
</dbReference>
<organism evidence="12 13">
    <name type="scientific">Pseudonocardia thermophila</name>
    <dbReference type="NCBI Taxonomy" id="1848"/>
    <lineage>
        <taxon>Bacteria</taxon>
        <taxon>Bacillati</taxon>
        <taxon>Actinomycetota</taxon>
        <taxon>Actinomycetes</taxon>
        <taxon>Pseudonocardiales</taxon>
        <taxon>Pseudonocardiaceae</taxon>
        <taxon>Pseudonocardia</taxon>
    </lineage>
</organism>
<dbReference type="GO" id="GO:0140078">
    <property type="term" value="F:class I DNA-(apurinic or apyrimidinic site) endonuclease activity"/>
    <property type="evidence" value="ECO:0007669"/>
    <property type="project" value="UniProtKB-EC"/>
</dbReference>
<dbReference type="AlphaFoldDB" id="A0A1M6N426"/>
<dbReference type="HAMAP" id="MF_00942">
    <property type="entry name" value="Nth"/>
    <property type="match status" value="1"/>
</dbReference>
<dbReference type="Pfam" id="PF00730">
    <property type="entry name" value="HhH-GPD"/>
    <property type="match status" value="1"/>
</dbReference>
<dbReference type="SUPFAM" id="SSF48150">
    <property type="entry name" value="DNA-glycosylase"/>
    <property type="match status" value="1"/>
</dbReference>
<dbReference type="Pfam" id="PF10576">
    <property type="entry name" value="EndIII_4Fe-2S"/>
    <property type="match status" value="1"/>
</dbReference>
<protein>
    <recommendedName>
        <fullName evidence="10">Endonuclease III</fullName>
        <ecNumber evidence="10">4.2.99.18</ecNumber>
    </recommendedName>
    <alternativeName>
        <fullName evidence="10">DNA-(apurinic or apyrimidinic site) lyase</fullName>
    </alternativeName>
</protein>
<dbReference type="FunFam" id="1.10.340.30:FF:000001">
    <property type="entry name" value="Endonuclease III"/>
    <property type="match status" value="1"/>
</dbReference>
<keyword evidence="5 10" id="KW-0378">Hydrolase</keyword>
<dbReference type="InterPro" id="IPR005759">
    <property type="entry name" value="Nth"/>
</dbReference>
<dbReference type="GO" id="GO:0051539">
    <property type="term" value="F:4 iron, 4 sulfur cluster binding"/>
    <property type="evidence" value="ECO:0007669"/>
    <property type="project" value="UniProtKB-UniRule"/>
</dbReference>
<evidence type="ECO:0000256" key="7">
    <source>
        <dbReference type="ARBA" id="ARBA00023014"/>
    </source>
</evidence>
<dbReference type="Gene3D" id="1.10.340.30">
    <property type="entry name" value="Hypothetical protein, domain 2"/>
    <property type="match status" value="1"/>
</dbReference>
<keyword evidence="7 10" id="KW-0411">Iron-sulfur</keyword>
<dbReference type="InterPro" id="IPR023170">
    <property type="entry name" value="HhH_base_excis_C"/>
</dbReference>
<dbReference type="GO" id="GO:0003677">
    <property type="term" value="F:DNA binding"/>
    <property type="evidence" value="ECO:0007669"/>
    <property type="project" value="UniProtKB-UniRule"/>
</dbReference>
<feature type="domain" description="HhH-GPD" evidence="11">
    <location>
        <begin position="43"/>
        <end position="190"/>
    </location>
</feature>
<dbReference type="CDD" id="cd00056">
    <property type="entry name" value="ENDO3c"/>
    <property type="match status" value="1"/>
</dbReference>
<dbReference type="Gene3D" id="1.10.1670.10">
    <property type="entry name" value="Helix-hairpin-Helix base-excision DNA repair enzymes (C-terminal)"/>
    <property type="match status" value="1"/>
</dbReference>
<keyword evidence="6 10" id="KW-0408">Iron</keyword>
<comment type="similarity">
    <text evidence="1 10">Belongs to the Nth/MutY family.</text>
</comment>
<dbReference type="GO" id="GO:0019104">
    <property type="term" value="F:DNA N-glycosylase activity"/>
    <property type="evidence" value="ECO:0007669"/>
    <property type="project" value="UniProtKB-UniRule"/>
</dbReference>
<comment type="function">
    <text evidence="10">DNA repair enzyme that has both DNA N-glycosylase activity and AP-lyase activity. The DNA N-glycosylase activity releases various damaged pyrimidines from DNA by cleaving the N-glycosidic bond, leaving an AP (apurinic/apyrimidinic) site. The AP-lyase activity cleaves the phosphodiester bond 3' to the AP site by a beta-elimination, leaving a 3'-terminal unsaturated sugar and a product with a terminal 5'-phosphate.</text>
</comment>
<evidence type="ECO:0000256" key="10">
    <source>
        <dbReference type="HAMAP-Rule" id="MF_00942"/>
    </source>
</evidence>
<name>A0A1M6N426_PSETH</name>
<evidence type="ECO:0000259" key="11">
    <source>
        <dbReference type="SMART" id="SM00478"/>
    </source>
</evidence>
<evidence type="ECO:0000256" key="9">
    <source>
        <dbReference type="ARBA" id="ARBA00023295"/>
    </source>
</evidence>
<keyword evidence="9 10" id="KW-0326">Glycosidase</keyword>
<feature type="binding site" evidence="10">
    <location>
        <position position="199"/>
    </location>
    <ligand>
        <name>[4Fe-4S] cluster</name>
        <dbReference type="ChEBI" id="CHEBI:49883"/>
    </ligand>
</feature>
<feature type="binding site" evidence="10">
    <location>
        <position position="208"/>
    </location>
    <ligand>
        <name>[4Fe-4S] cluster</name>
        <dbReference type="ChEBI" id="CHEBI:49883"/>
    </ligand>
</feature>
<dbReference type="InterPro" id="IPR004035">
    <property type="entry name" value="Endouclease-III_FeS-bd_BS"/>
</dbReference>
<dbReference type="GO" id="GO:0006285">
    <property type="term" value="P:base-excision repair, AP site formation"/>
    <property type="evidence" value="ECO:0007669"/>
    <property type="project" value="TreeGrafter"/>
</dbReference>
<dbReference type="InterPro" id="IPR011257">
    <property type="entry name" value="DNA_glycosylase"/>
</dbReference>
<dbReference type="EC" id="4.2.99.18" evidence="10"/>
<evidence type="ECO:0000256" key="4">
    <source>
        <dbReference type="ARBA" id="ARBA00022763"/>
    </source>
</evidence>
<keyword evidence="4 10" id="KW-0227">DNA damage</keyword>
<proteinExistence type="inferred from homology"/>
<dbReference type="SMART" id="SM00525">
    <property type="entry name" value="FES"/>
    <property type="match status" value="1"/>
</dbReference>
<keyword evidence="3 10" id="KW-0479">Metal-binding</keyword>
<dbReference type="PANTHER" id="PTHR10359:SF18">
    <property type="entry name" value="ENDONUCLEASE III"/>
    <property type="match status" value="1"/>
</dbReference>
<keyword evidence="12" id="KW-0540">Nuclease</keyword>
<keyword evidence="10 12" id="KW-0456">Lyase</keyword>
<comment type="catalytic activity">
    <reaction evidence="10">
        <text>2'-deoxyribonucleotide-(2'-deoxyribose 5'-phosphate)-2'-deoxyribonucleotide-DNA = a 3'-end 2'-deoxyribonucleotide-(2,3-dehydro-2,3-deoxyribose 5'-phosphate)-DNA + a 5'-end 5'-phospho-2'-deoxyribonucleoside-DNA + H(+)</text>
        <dbReference type="Rhea" id="RHEA:66592"/>
        <dbReference type="Rhea" id="RHEA-COMP:13180"/>
        <dbReference type="Rhea" id="RHEA-COMP:16897"/>
        <dbReference type="Rhea" id="RHEA-COMP:17067"/>
        <dbReference type="ChEBI" id="CHEBI:15378"/>
        <dbReference type="ChEBI" id="CHEBI:136412"/>
        <dbReference type="ChEBI" id="CHEBI:157695"/>
        <dbReference type="ChEBI" id="CHEBI:167181"/>
        <dbReference type="EC" id="4.2.99.18"/>
    </reaction>
</comment>
<keyword evidence="10" id="KW-0238">DNA-binding</keyword>
<keyword evidence="13" id="KW-1185">Reference proteome</keyword>
<dbReference type="PANTHER" id="PTHR10359">
    <property type="entry name" value="A/G-SPECIFIC ADENINE GLYCOSYLASE/ENDONUCLEASE III"/>
    <property type="match status" value="1"/>
</dbReference>
<dbReference type="EMBL" id="FRAP01000001">
    <property type="protein sequence ID" value="SHJ90438.1"/>
    <property type="molecule type" value="Genomic_DNA"/>
</dbReference>